<evidence type="ECO:0000256" key="11">
    <source>
        <dbReference type="ARBA" id="ARBA00045379"/>
    </source>
</evidence>
<dbReference type="Gene3D" id="3.40.50.970">
    <property type="match status" value="2"/>
</dbReference>
<evidence type="ECO:0000256" key="9">
    <source>
        <dbReference type="ARBA" id="ARBA00042537"/>
    </source>
</evidence>
<comment type="caution">
    <text evidence="14">The sequence shown here is derived from an EMBL/GenBank/DDBJ whole genome shotgun (WGS) entry which is preliminary data.</text>
</comment>
<evidence type="ECO:0000256" key="1">
    <source>
        <dbReference type="ARBA" id="ARBA00001964"/>
    </source>
</evidence>
<keyword evidence="3" id="KW-0809">Transit peptide</keyword>
<comment type="catalytic activity">
    <reaction evidence="12">
        <text>N(6)-[(R)-lipoyl]-L-lysyl-[protein] + 2-oxoadipate + H(+) = N(6)-[(R)-S(8)-glutaryldihydrolipoyl]-L-lysyl-[protein] + CO2</text>
        <dbReference type="Rhea" id="RHEA:69576"/>
        <dbReference type="Rhea" id="RHEA-COMP:10474"/>
        <dbReference type="Rhea" id="RHEA-COMP:20093"/>
        <dbReference type="ChEBI" id="CHEBI:15378"/>
        <dbReference type="ChEBI" id="CHEBI:16526"/>
        <dbReference type="ChEBI" id="CHEBI:57499"/>
        <dbReference type="ChEBI" id="CHEBI:83099"/>
        <dbReference type="ChEBI" id="CHEBI:184385"/>
    </reaction>
    <physiologicalReaction direction="left-to-right" evidence="12">
        <dbReference type="Rhea" id="RHEA:69577"/>
    </physiologicalReaction>
</comment>
<dbReference type="Pfam" id="PF02779">
    <property type="entry name" value="Transket_pyr"/>
    <property type="match status" value="1"/>
</dbReference>
<dbReference type="Gene3D" id="3.40.50.11610">
    <property type="entry name" value="Multifunctional 2-oxoglutarate metabolism enzyme, C-terminal domain"/>
    <property type="match status" value="1"/>
</dbReference>
<sequence>VDHALARLITAYAEHGHKAAKINPLFAGRAVMNMVPEIQELAEVLQGPLVTTGESTALSQQILFMGLINMGKEEASVEDVMTYLDHIYCGHISIETSQLPTLEEREWFAKRFEELKQEAFTPEEKKHLCKLMLESQEFDRFLATKFATVKRYGGEGAESMMGFFHELFKMCAYSGVTDIIIGMPHRGRLNLLAGLLQLPPELMFRKMRGLSEFPENSAAIGDVLSHLTSSVDLDFGSHRPVHVTLLPNPSHLEAINPVAVGKTRARQQTLLDGDYSPESSAQPGDKVICLQVFCSFFILAGVCLLSLEGVGFDCCCVLNPWAGKIVGCAVVHVNGDDPEEVVRATRLAVEYQRQFRRDVIVDLLCYRQWGHNELDEPFFTNPSMYKIIRSRKSIPDTYAEQLTAAGLMTEAEVSEIKTTYFSKLNDHLANMTLYSPPPTNLQAHWKGFVEPSAKITTWDTGMPVPLLQFIGVKSVEVPEELQMHSHLLKTYAQSRVQKMEEGKKLDWATAETLAFGSLLSQGFNIRLSGQDVGRGTFSQRHAMLVCQETDDTYIPLNHMSPDQKGFLEVSNSPLSEEAVLGFEYGMSIESPKLLPIWEAQFGDFFNGAQIIFDTFISGGEAKWLLQSGIVILLPHGYDGAGPEHSSCRMERFLQMCDSSEEGVDGDQVNMSVVHPTTPAQYFHLLRRQMVRNFRKPLIVASPKVLLRLPAAVSSFEEMAPGTTFKPVIGDSSVDPKSVTQVVLCSGKHYYALVKQRETLGEKQHSTAILRLEELCPFPLEALQQELSKYSHAKVFIWSQEEPQNMGPWSFVSPRFEKQLGLKLRLVSRPPLPAPAVGIGTLHNKQQEDVLTHTFI</sequence>
<evidence type="ECO:0000256" key="12">
    <source>
        <dbReference type="ARBA" id="ARBA00051440"/>
    </source>
</evidence>
<reference evidence="14 15" key="1">
    <citation type="submission" date="2019-09" db="EMBL/GenBank/DDBJ databases">
        <title>Bird 10,000 Genomes (B10K) Project - Family phase.</title>
        <authorList>
            <person name="Zhang G."/>
        </authorList>
    </citation>
    <scope>NUCLEOTIDE SEQUENCE [LARGE SCALE GENOMIC DNA]</scope>
    <source>
        <strain evidence="14">B10K-DU-001-66</strain>
        <tissue evidence="14">Muscle</tissue>
    </source>
</reference>
<evidence type="ECO:0000313" key="14">
    <source>
        <dbReference type="EMBL" id="NWS30851.1"/>
    </source>
</evidence>
<proteinExistence type="inferred from homology"/>
<feature type="non-terminal residue" evidence="14">
    <location>
        <position position="855"/>
    </location>
</feature>
<evidence type="ECO:0000259" key="13">
    <source>
        <dbReference type="SMART" id="SM00861"/>
    </source>
</evidence>
<dbReference type="Pfam" id="PF16870">
    <property type="entry name" value="OxoGdeHyase_C"/>
    <property type="match status" value="1"/>
</dbReference>
<dbReference type="PIRSF" id="PIRSF000157">
    <property type="entry name" value="Oxoglu_dh_E1"/>
    <property type="match status" value="1"/>
</dbReference>
<keyword evidence="4" id="KW-0560">Oxidoreductase</keyword>
<dbReference type="InterPro" id="IPR001017">
    <property type="entry name" value="DH_E1"/>
</dbReference>
<dbReference type="AlphaFoldDB" id="A0A7K5EDT7"/>
<keyword evidence="15" id="KW-1185">Reference proteome</keyword>
<evidence type="ECO:0000256" key="3">
    <source>
        <dbReference type="ARBA" id="ARBA00022946"/>
    </source>
</evidence>
<gene>
    <name evidence="14" type="primary">Dhtkd1</name>
    <name evidence="14" type="ORF">POLCAE_R00644</name>
</gene>
<comment type="function">
    <text evidence="11">2-oxoadipate dehydrogenase (E1a) component of the 2-oxoadipate dehydrogenase complex (OADHC). Participates in the first step, rate limiting for the overall conversion of 2-oxoadipate (alpha-ketoadipate) to glutaryl-CoA and CO(2) catalyzed by the whole OADHC. Catalyzes the irreversible decarboxylation of 2-oxoadipate via the thiamine diphosphate (ThDP) cofactor and subsequent transfer of the decarboxylated acyl intermediate on an oxidized dihydrolipoyl group that is covalently amidated to the E2 enzyme (dihydrolipoyllysine-residue succinyltransferase or DLST). Can catalyze the decarboxylation of 2-oxoglutarate in vitro, but at a much lower rate than 2-oxoadipate. Responsible for the last step of L-lysine, L-hydroxylysine and L-tryptophan catabolism with the common product being 2-oxoadipate.</text>
</comment>
<evidence type="ECO:0000256" key="10">
    <source>
        <dbReference type="ARBA" id="ARBA00042817"/>
    </source>
</evidence>
<accession>A0A7K5EDT7</accession>
<evidence type="ECO:0000256" key="6">
    <source>
        <dbReference type="ARBA" id="ARBA00040865"/>
    </source>
</evidence>
<comment type="cofactor">
    <cofactor evidence="1">
        <name>thiamine diphosphate</name>
        <dbReference type="ChEBI" id="CHEBI:58937"/>
    </cofactor>
</comment>
<dbReference type="InterPro" id="IPR005475">
    <property type="entry name" value="Transketolase-like_Pyr-bd"/>
</dbReference>
<dbReference type="Gene3D" id="1.10.287.1150">
    <property type="entry name" value="TPP helical domain"/>
    <property type="match status" value="1"/>
</dbReference>
<name>A0A7K5EDT7_POLCE</name>
<dbReference type="SMART" id="SM00861">
    <property type="entry name" value="Transket_pyr"/>
    <property type="match status" value="1"/>
</dbReference>
<evidence type="ECO:0000256" key="8">
    <source>
        <dbReference type="ARBA" id="ARBA00042094"/>
    </source>
</evidence>
<dbReference type="InterPro" id="IPR029061">
    <property type="entry name" value="THDP-binding"/>
</dbReference>
<feature type="non-terminal residue" evidence="14">
    <location>
        <position position="1"/>
    </location>
</feature>
<dbReference type="PANTHER" id="PTHR23152:SF4">
    <property type="entry name" value="2-OXOADIPATE DEHYDROGENASE COMPLEX COMPONENT E1"/>
    <property type="match status" value="1"/>
</dbReference>
<evidence type="ECO:0000313" key="15">
    <source>
        <dbReference type="Proteomes" id="UP000573697"/>
    </source>
</evidence>
<evidence type="ECO:0000256" key="5">
    <source>
        <dbReference type="ARBA" id="ARBA00023052"/>
    </source>
</evidence>
<dbReference type="PANTHER" id="PTHR23152">
    <property type="entry name" value="2-OXOGLUTARATE DEHYDROGENASE"/>
    <property type="match status" value="1"/>
</dbReference>
<dbReference type="EMBL" id="VYXF01006947">
    <property type="protein sequence ID" value="NWS30851.1"/>
    <property type="molecule type" value="Genomic_DNA"/>
</dbReference>
<dbReference type="Pfam" id="PF00676">
    <property type="entry name" value="E1_dh"/>
    <property type="match status" value="1"/>
</dbReference>
<comment type="similarity">
    <text evidence="2">Belongs to the alpha-ketoglutarate dehydrogenase family.</text>
</comment>
<evidence type="ECO:0000256" key="7">
    <source>
        <dbReference type="ARBA" id="ARBA00041619"/>
    </source>
</evidence>
<dbReference type="GO" id="GO:0016624">
    <property type="term" value="F:oxidoreductase activity, acting on the aldehyde or oxo group of donors, disulfide as acceptor"/>
    <property type="evidence" value="ECO:0007669"/>
    <property type="project" value="InterPro"/>
</dbReference>
<evidence type="ECO:0000256" key="2">
    <source>
        <dbReference type="ARBA" id="ARBA00006936"/>
    </source>
</evidence>
<evidence type="ECO:0000256" key="4">
    <source>
        <dbReference type="ARBA" id="ARBA00023002"/>
    </source>
</evidence>
<dbReference type="FunFam" id="3.40.50.11610:FF:000005">
    <property type="entry name" value="Probable 2-oxoglutarate dehydrogenase E1 component DHKTD1, mitochondrial"/>
    <property type="match status" value="1"/>
</dbReference>
<dbReference type="InterPro" id="IPR011603">
    <property type="entry name" value="2oxoglutarate_DH_E1"/>
</dbReference>
<dbReference type="Proteomes" id="UP000573697">
    <property type="component" value="Unassembled WGS sequence"/>
</dbReference>
<dbReference type="InterPro" id="IPR031717">
    <property type="entry name" value="ODO-1/KGD_C"/>
</dbReference>
<dbReference type="InterPro" id="IPR042179">
    <property type="entry name" value="KGD_C_sf"/>
</dbReference>
<protein>
    <recommendedName>
        <fullName evidence="6">2-oxoadipate dehydrogenase complex component E1</fullName>
    </recommendedName>
    <alternativeName>
        <fullName evidence="7">2-oxoadipate dehydrogenase, mitochondrial</fullName>
    </alternativeName>
    <alternativeName>
        <fullName evidence="10">Alpha-ketoadipate dehydrogenase</fullName>
    </alternativeName>
    <alternativeName>
        <fullName evidence="8">Dehydrogenase E1 and transketolase domain-containing protein 1</fullName>
    </alternativeName>
    <alternativeName>
        <fullName evidence="9">Probable 2-oxoglutarate dehydrogenase E1 component DHKTD1, mitochondrial</fullName>
    </alternativeName>
</protein>
<organism evidence="14 15">
    <name type="scientific">Polioptila caerulea</name>
    <name type="common">Blue-grey gnatcatcher</name>
    <dbReference type="NCBI Taxonomy" id="66707"/>
    <lineage>
        <taxon>Eukaryota</taxon>
        <taxon>Metazoa</taxon>
        <taxon>Chordata</taxon>
        <taxon>Craniata</taxon>
        <taxon>Vertebrata</taxon>
        <taxon>Euteleostomi</taxon>
        <taxon>Archelosauria</taxon>
        <taxon>Archosauria</taxon>
        <taxon>Dinosauria</taxon>
        <taxon>Saurischia</taxon>
        <taxon>Theropoda</taxon>
        <taxon>Coelurosauria</taxon>
        <taxon>Aves</taxon>
        <taxon>Neognathae</taxon>
        <taxon>Neoaves</taxon>
        <taxon>Telluraves</taxon>
        <taxon>Australaves</taxon>
        <taxon>Passeriformes</taxon>
        <taxon>Certhiidae</taxon>
        <taxon>Polioptilinae</taxon>
        <taxon>Polioptila</taxon>
    </lineage>
</organism>
<keyword evidence="5" id="KW-0786">Thiamine pyrophosphate</keyword>
<dbReference type="GO" id="GO:0030976">
    <property type="term" value="F:thiamine pyrophosphate binding"/>
    <property type="evidence" value="ECO:0007669"/>
    <property type="project" value="InterPro"/>
</dbReference>
<dbReference type="SUPFAM" id="SSF52518">
    <property type="entry name" value="Thiamin diphosphate-binding fold (THDP-binding)"/>
    <property type="match status" value="2"/>
</dbReference>
<dbReference type="Gene3D" id="3.40.50.12470">
    <property type="match status" value="1"/>
</dbReference>
<dbReference type="FunFam" id="1.10.287.1150:FF:000005">
    <property type="entry name" value="probable 2-oxoglutarate dehydrogenase E1 component DHKTD1, mitochondrial"/>
    <property type="match status" value="1"/>
</dbReference>
<feature type="domain" description="Transketolase-like pyrimidine-binding" evidence="13">
    <location>
        <begin position="505"/>
        <end position="708"/>
    </location>
</feature>